<keyword evidence="4" id="KW-0678">Repressor</keyword>
<comment type="similarity">
    <text evidence="2">Belongs to the Fur family.</text>
</comment>
<dbReference type="InterPro" id="IPR043135">
    <property type="entry name" value="Fur_C"/>
</dbReference>
<dbReference type="PANTHER" id="PTHR33202">
    <property type="entry name" value="ZINC UPTAKE REGULATION PROTEIN"/>
    <property type="match status" value="1"/>
</dbReference>
<evidence type="ECO:0000256" key="7">
    <source>
        <dbReference type="ARBA" id="ARBA00023004"/>
    </source>
</evidence>
<evidence type="ECO:0000256" key="6">
    <source>
        <dbReference type="ARBA" id="ARBA00022833"/>
    </source>
</evidence>
<dbReference type="PANTHER" id="PTHR33202:SF18">
    <property type="entry name" value="TRANSCRIPTIONAL REGULATOR FURA"/>
    <property type="match status" value="1"/>
</dbReference>
<keyword evidence="12" id="KW-1185">Reference proteome</keyword>
<evidence type="ECO:0000256" key="8">
    <source>
        <dbReference type="ARBA" id="ARBA00023015"/>
    </source>
</evidence>
<proteinExistence type="inferred from homology"/>
<dbReference type="EMBL" id="JBHTCJ010000007">
    <property type="protein sequence ID" value="MFC7342828.1"/>
    <property type="molecule type" value="Genomic_DNA"/>
</dbReference>
<keyword evidence="5" id="KW-0479">Metal-binding</keyword>
<gene>
    <name evidence="11" type="ORF">ACFQRI_15605</name>
</gene>
<evidence type="ECO:0000256" key="10">
    <source>
        <dbReference type="ARBA" id="ARBA00023163"/>
    </source>
</evidence>
<evidence type="ECO:0000313" key="12">
    <source>
        <dbReference type="Proteomes" id="UP001596504"/>
    </source>
</evidence>
<accession>A0ABW2LK96</accession>
<keyword evidence="7" id="KW-0408">Iron</keyword>
<evidence type="ECO:0000313" key="11">
    <source>
        <dbReference type="EMBL" id="MFC7342828.1"/>
    </source>
</evidence>
<keyword evidence="3" id="KW-0963">Cytoplasm</keyword>
<evidence type="ECO:0000256" key="4">
    <source>
        <dbReference type="ARBA" id="ARBA00022491"/>
    </source>
</evidence>
<organism evidence="11 12">
    <name type="scientific">Saccharopolyspora griseoalba</name>
    <dbReference type="NCBI Taxonomy" id="1431848"/>
    <lineage>
        <taxon>Bacteria</taxon>
        <taxon>Bacillati</taxon>
        <taxon>Actinomycetota</taxon>
        <taxon>Actinomycetes</taxon>
        <taxon>Pseudonocardiales</taxon>
        <taxon>Pseudonocardiaceae</taxon>
        <taxon>Saccharopolyspora</taxon>
    </lineage>
</organism>
<dbReference type="SUPFAM" id="SSF46785">
    <property type="entry name" value="Winged helix' DNA-binding domain"/>
    <property type="match status" value="1"/>
</dbReference>
<dbReference type="CDD" id="cd07153">
    <property type="entry name" value="Fur_like"/>
    <property type="match status" value="1"/>
</dbReference>
<dbReference type="Pfam" id="PF01475">
    <property type="entry name" value="FUR"/>
    <property type="match status" value="1"/>
</dbReference>
<name>A0ABW2LK96_9PSEU</name>
<evidence type="ECO:0000256" key="1">
    <source>
        <dbReference type="ARBA" id="ARBA00004496"/>
    </source>
</evidence>
<comment type="subcellular location">
    <subcellularLocation>
        <location evidence="1">Cytoplasm</location>
    </subcellularLocation>
</comment>
<dbReference type="InterPro" id="IPR002481">
    <property type="entry name" value="FUR"/>
</dbReference>
<evidence type="ECO:0000256" key="3">
    <source>
        <dbReference type="ARBA" id="ARBA00022490"/>
    </source>
</evidence>
<keyword evidence="8" id="KW-0805">Transcription regulation</keyword>
<keyword evidence="9" id="KW-0238">DNA-binding</keyword>
<sequence length="142" mass="15417">MPGTADYEHMLREVELRVTQPRLAVLSAVHEHAHADTESIIGLVRQQLPKVSHQAVYDVLRALTAAGLLRRIQPMGTVARYEARVGDNHHHVVCRSCGAIHDVDCAVGAAPCLTASDAHGFSVDEAEVIYWGLCPDCTPESS</sequence>
<dbReference type="RefSeq" id="WP_380669102.1">
    <property type="nucleotide sequence ID" value="NZ_JBHTCJ010000007.1"/>
</dbReference>
<dbReference type="Proteomes" id="UP001596504">
    <property type="component" value="Unassembled WGS sequence"/>
</dbReference>
<comment type="caution">
    <text evidence="11">The sequence shown here is derived from an EMBL/GenBank/DDBJ whole genome shotgun (WGS) entry which is preliminary data.</text>
</comment>
<reference evidence="12" key="1">
    <citation type="journal article" date="2019" name="Int. J. Syst. Evol. Microbiol.">
        <title>The Global Catalogue of Microorganisms (GCM) 10K type strain sequencing project: providing services to taxonomists for standard genome sequencing and annotation.</title>
        <authorList>
            <consortium name="The Broad Institute Genomics Platform"/>
            <consortium name="The Broad Institute Genome Sequencing Center for Infectious Disease"/>
            <person name="Wu L."/>
            <person name="Ma J."/>
        </authorList>
    </citation>
    <scope>NUCLEOTIDE SEQUENCE [LARGE SCALE GENOMIC DNA]</scope>
    <source>
        <strain evidence="12">WLHS5</strain>
    </source>
</reference>
<keyword evidence="10" id="KW-0804">Transcription</keyword>
<evidence type="ECO:0000256" key="9">
    <source>
        <dbReference type="ARBA" id="ARBA00023125"/>
    </source>
</evidence>
<keyword evidence="6" id="KW-0862">Zinc</keyword>
<dbReference type="Gene3D" id="1.10.10.10">
    <property type="entry name" value="Winged helix-like DNA-binding domain superfamily/Winged helix DNA-binding domain"/>
    <property type="match status" value="1"/>
</dbReference>
<dbReference type="InterPro" id="IPR036388">
    <property type="entry name" value="WH-like_DNA-bd_sf"/>
</dbReference>
<dbReference type="InterPro" id="IPR036390">
    <property type="entry name" value="WH_DNA-bd_sf"/>
</dbReference>
<protein>
    <submittedName>
        <fullName evidence="11">Fur family transcriptional regulator</fullName>
    </submittedName>
</protein>
<dbReference type="Gene3D" id="3.30.1490.190">
    <property type="match status" value="1"/>
</dbReference>
<evidence type="ECO:0000256" key="5">
    <source>
        <dbReference type="ARBA" id="ARBA00022723"/>
    </source>
</evidence>
<evidence type="ECO:0000256" key="2">
    <source>
        <dbReference type="ARBA" id="ARBA00007957"/>
    </source>
</evidence>